<keyword evidence="3" id="KW-1185">Reference proteome</keyword>
<evidence type="ECO:0000313" key="3">
    <source>
        <dbReference type="Proteomes" id="UP000887566"/>
    </source>
</evidence>
<evidence type="ECO:0000256" key="2">
    <source>
        <dbReference type="SAM" id="SignalP"/>
    </source>
</evidence>
<sequence length="110" mass="11863">MMLLLLMVVVMMLGDGLFDNVAHMFGHAANEEFEHSAQRDTTSVGRRGQRGSTSELKTVRHGSVGSSRASGGLPRSIQALCTRLSPPKQCHDDSVATSSERPHTTDCGRP</sequence>
<protein>
    <submittedName>
        <fullName evidence="4">Secreted protein</fullName>
    </submittedName>
</protein>
<evidence type="ECO:0000313" key="4">
    <source>
        <dbReference type="WBParaSite" id="PSAMB.scaffold3742size17050.g22406.t1"/>
    </source>
</evidence>
<feature type="chain" id="PRO_5037413629" evidence="2">
    <location>
        <begin position="19"/>
        <end position="110"/>
    </location>
</feature>
<dbReference type="Proteomes" id="UP000887566">
    <property type="component" value="Unplaced"/>
</dbReference>
<dbReference type="AlphaFoldDB" id="A0A914WDV5"/>
<feature type="region of interest" description="Disordered" evidence="1">
    <location>
        <begin position="34"/>
        <end position="110"/>
    </location>
</feature>
<reference evidence="4" key="1">
    <citation type="submission" date="2022-11" db="UniProtKB">
        <authorList>
            <consortium name="WormBaseParasite"/>
        </authorList>
    </citation>
    <scope>IDENTIFICATION</scope>
</reference>
<dbReference type="WBParaSite" id="PSAMB.scaffold3742size17050.g22406.t1">
    <property type="protein sequence ID" value="PSAMB.scaffold3742size17050.g22406.t1"/>
    <property type="gene ID" value="PSAMB.scaffold3742size17050.g22406"/>
</dbReference>
<name>A0A914WDV5_9BILA</name>
<feature type="compositionally biased region" description="Basic and acidic residues" evidence="1">
    <location>
        <begin position="89"/>
        <end position="110"/>
    </location>
</feature>
<evidence type="ECO:0000256" key="1">
    <source>
        <dbReference type="SAM" id="MobiDB-lite"/>
    </source>
</evidence>
<proteinExistence type="predicted"/>
<feature type="compositionally biased region" description="Polar residues" evidence="1">
    <location>
        <begin position="39"/>
        <end position="56"/>
    </location>
</feature>
<keyword evidence="2" id="KW-0732">Signal</keyword>
<organism evidence="3 4">
    <name type="scientific">Plectus sambesii</name>
    <dbReference type="NCBI Taxonomy" id="2011161"/>
    <lineage>
        <taxon>Eukaryota</taxon>
        <taxon>Metazoa</taxon>
        <taxon>Ecdysozoa</taxon>
        <taxon>Nematoda</taxon>
        <taxon>Chromadorea</taxon>
        <taxon>Plectida</taxon>
        <taxon>Plectina</taxon>
        <taxon>Plectoidea</taxon>
        <taxon>Plectidae</taxon>
        <taxon>Plectus</taxon>
    </lineage>
</organism>
<feature type="signal peptide" evidence="2">
    <location>
        <begin position="1"/>
        <end position="18"/>
    </location>
</feature>
<accession>A0A914WDV5</accession>